<dbReference type="AlphaFoldDB" id="A0A195DMY4"/>
<sequence>MAKTYTANMLASVSFLSVNLAYLHTTDLLVSNENIRKAVIVPKLSRSISRNLLYVLMNILESGFPDEFYVEIIATLANAKLEIVTATFGLFAYAH</sequence>
<dbReference type="EMBL" id="KQ980713">
    <property type="protein sequence ID" value="KYN14265.1"/>
    <property type="molecule type" value="Genomic_DNA"/>
</dbReference>
<feature type="signal peptide" evidence="1">
    <location>
        <begin position="1"/>
        <end position="21"/>
    </location>
</feature>
<keyword evidence="1" id="KW-0732">Signal</keyword>
<proteinExistence type="predicted"/>
<protein>
    <submittedName>
        <fullName evidence="2">Uncharacterized protein</fullName>
    </submittedName>
</protein>
<evidence type="ECO:0000256" key="1">
    <source>
        <dbReference type="SAM" id="SignalP"/>
    </source>
</evidence>
<evidence type="ECO:0000313" key="2">
    <source>
        <dbReference type="EMBL" id="KYN14265.1"/>
    </source>
</evidence>
<dbReference type="Proteomes" id="UP000078492">
    <property type="component" value="Unassembled WGS sequence"/>
</dbReference>
<gene>
    <name evidence="2" type="ORF">ALC57_13432</name>
</gene>
<reference evidence="2 3" key="1">
    <citation type="submission" date="2015-09" db="EMBL/GenBank/DDBJ databases">
        <title>Trachymyrmex cornetzi WGS genome.</title>
        <authorList>
            <person name="Nygaard S."/>
            <person name="Hu H."/>
            <person name="Boomsma J."/>
            <person name="Zhang G."/>
        </authorList>
    </citation>
    <scope>NUCLEOTIDE SEQUENCE [LARGE SCALE GENOMIC DNA]</scope>
    <source>
        <strain evidence="2">Tcor2-1</strain>
        <tissue evidence="2">Whole body</tissue>
    </source>
</reference>
<evidence type="ECO:0000313" key="3">
    <source>
        <dbReference type="Proteomes" id="UP000078492"/>
    </source>
</evidence>
<accession>A0A195DMY4</accession>
<dbReference type="STRING" id="471704.A0A195DMY4"/>
<feature type="chain" id="PRO_5008270486" evidence="1">
    <location>
        <begin position="22"/>
        <end position="95"/>
    </location>
</feature>
<organism evidence="2 3">
    <name type="scientific">Trachymyrmex cornetzi</name>
    <dbReference type="NCBI Taxonomy" id="471704"/>
    <lineage>
        <taxon>Eukaryota</taxon>
        <taxon>Metazoa</taxon>
        <taxon>Ecdysozoa</taxon>
        <taxon>Arthropoda</taxon>
        <taxon>Hexapoda</taxon>
        <taxon>Insecta</taxon>
        <taxon>Pterygota</taxon>
        <taxon>Neoptera</taxon>
        <taxon>Endopterygota</taxon>
        <taxon>Hymenoptera</taxon>
        <taxon>Apocrita</taxon>
        <taxon>Aculeata</taxon>
        <taxon>Formicoidea</taxon>
        <taxon>Formicidae</taxon>
        <taxon>Myrmicinae</taxon>
        <taxon>Trachymyrmex</taxon>
    </lineage>
</organism>
<keyword evidence="3" id="KW-1185">Reference proteome</keyword>
<name>A0A195DMY4_9HYME</name>